<organism evidence="8 9">
    <name type="scientific">Babjeviella inositovora NRRL Y-12698</name>
    <dbReference type="NCBI Taxonomy" id="984486"/>
    <lineage>
        <taxon>Eukaryota</taxon>
        <taxon>Fungi</taxon>
        <taxon>Dikarya</taxon>
        <taxon>Ascomycota</taxon>
        <taxon>Saccharomycotina</taxon>
        <taxon>Pichiomycetes</taxon>
        <taxon>Serinales incertae sedis</taxon>
        <taxon>Babjeviella</taxon>
    </lineage>
</organism>
<evidence type="ECO:0000256" key="5">
    <source>
        <dbReference type="ARBA" id="ARBA00022989"/>
    </source>
</evidence>
<dbReference type="GO" id="GO:0015205">
    <property type="term" value="F:nucleobase transmembrane transporter activity"/>
    <property type="evidence" value="ECO:0007669"/>
    <property type="project" value="EnsemblFungi"/>
</dbReference>
<dbReference type="GO" id="GO:0034257">
    <property type="term" value="F:nicotinamide riboside transmembrane transporter activity"/>
    <property type="evidence" value="ECO:0007669"/>
    <property type="project" value="EnsemblFungi"/>
</dbReference>
<sequence>MDSRDPLTTDDPPRKRWFGLKYTTFLVCGIALLWPWNCFLSASAYYGERFKAHAFLSANYSSTMMTVSTITSMVGNVVLARRQTKDYALRLVRGQVLAIIVFFVMAFTCVAFLHVSPFFFFPFLMVMVFVSSVATCVAQNGCMALVNVMGPLYANAVMVGQAVAGVLPSIALILSILLVEKSNKPVAEEPEANWGLFLYFIASCVVSGASIVLFKVSATDSGYANADEANVEEHSSFELDSDESPGISRLIPLMFLWYRLKYIVLSILLTFCVTLAFPVFASTVESVRADSAWRVFSKQIFIPMAYLVWNMGDLAGRVACVLPVFCVKAPAMLMAYSLARLAFIPLLFMCNVKNRGAWVHSDLFYMALQFLFGFSNGQLSSLCFMSVGTYFQNDDEKAAAGGFSTIFLSAGLATGSLLSYVIVYLIH</sequence>
<dbReference type="Pfam" id="PF01733">
    <property type="entry name" value="Nucleoside_tran"/>
    <property type="match status" value="1"/>
</dbReference>
<dbReference type="EMBL" id="KV454442">
    <property type="protein sequence ID" value="ODQ77154.1"/>
    <property type="molecule type" value="Genomic_DNA"/>
</dbReference>
<evidence type="ECO:0000313" key="8">
    <source>
        <dbReference type="EMBL" id="ODQ77154.1"/>
    </source>
</evidence>
<dbReference type="GO" id="GO:0000329">
    <property type="term" value="C:fungal-type vacuole membrane"/>
    <property type="evidence" value="ECO:0007669"/>
    <property type="project" value="EnsemblFungi"/>
</dbReference>
<feature type="transmembrane region" description="Helical" evidence="7">
    <location>
        <begin position="262"/>
        <end position="281"/>
    </location>
</feature>
<proteinExistence type="inferred from homology"/>
<protein>
    <recommendedName>
        <fullName evidence="10">Major facilitator superfamily (MFS) profile domain-containing protein</fullName>
    </recommendedName>
</protein>
<feature type="transmembrane region" description="Helical" evidence="7">
    <location>
        <begin position="24"/>
        <end position="46"/>
    </location>
</feature>
<evidence type="ECO:0000256" key="3">
    <source>
        <dbReference type="ARBA" id="ARBA00022448"/>
    </source>
</evidence>
<evidence type="ECO:0000256" key="2">
    <source>
        <dbReference type="ARBA" id="ARBA00007965"/>
    </source>
</evidence>
<dbReference type="PIRSF" id="PIRSF016379">
    <property type="entry name" value="ENT"/>
    <property type="match status" value="1"/>
</dbReference>
<dbReference type="SUPFAM" id="SSF103473">
    <property type="entry name" value="MFS general substrate transporter"/>
    <property type="match status" value="1"/>
</dbReference>
<dbReference type="AlphaFoldDB" id="A0A1E3QI91"/>
<feature type="transmembrane region" description="Helical" evidence="7">
    <location>
        <begin position="364"/>
        <end position="391"/>
    </location>
</feature>
<keyword evidence="4 7" id="KW-0812">Transmembrane</keyword>
<dbReference type="OrthoDB" id="46396at2759"/>
<feature type="transmembrane region" description="Helical" evidence="7">
    <location>
        <begin position="58"/>
        <end position="79"/>
    </location>
</feature>
<evidence type="ECO:0000256" key="4">
    <source>
        <dbReference type="ARBA" id="ARBA00022692"/>
    </source>
</evidence>
<dbReference type="GO" id="GO:0005886">
    <property type="term" value="C:plasma membrane"/>
    <property type="evidence" value="ECO:0007669"/>
    <property type="project" value="TreeGrafter"/>
</dbReference>
<feature type="transmembrane region" description="Helical" evidence="7">
    <location>
        <begin position="196"/>
        <end position="214"/>
    </location>
</feature>
<comment type="similarity">
    <text evidence="2">Belongs to the SLC29A/ENT transporter (TC 2.A.57) family.</text>
</comment>
<keyword evidence="6 7" id="KW-0472">Membrane</keyword>
<feature type="transmembrane region" description="Helical" evidence="7">
    <location>
        <begin position="403"/>
        <end position="426"/>
    </location>
</feature>
<feature type="transmembrane region" description="Helical" evidence="7">
    <location>
        <begin position="333"/>
        <end position="352"/>
    </location>
</feature>
<gene>
    <name evidence="8" type="ORF">BABINDRAFT_10308</name>
</gene>
<dbReference type="PANTHER" id="PTHR10332">
    <property type="entry name" value="EQUILIBRATIVE NUCLEOSIDE TRANSPORTER"/>
    <property type="match status" value="1"/>
</dbReference>
<dbReference type="RefSeq" id="XP_018982482.1">
    <property type="nucleotide sequence ID" value="XM_019126716.1"/>
</dbReference>
<evidence type="ECO:0000313" key="9">
    <source>
        <dbReference type="Proteomes" id="UP000094336"/>
    </source>
</evidence>
<dbReference type="Proteomes" id="UP000094336">
    <property type="component" value="Unassembled WGS sequence"/>
</dbReference>
<evidence type="ECO:0008006" key="10">
    <source>
        <dbReference type="Google" id="ProtNLM"/>
    </source>
</evidence>
<feature type="transmembrane region" description="Helical" evidence="7">
    <location>
        <begin position="152"/>
        <end position="176"/>
    </location>
</feature>
<evidence type="ECO:0000256" key="7">
    <source>
        <dbReference type="SAM" id="Phobius"/>
    </source>
</evidence>
<keyword evidence="3" id="KW-0813">Transport</keyword>
<keyword evidence="9" id="KW-1185">Reference proteome</keyword>
<dbReference type="InterPro" id="IPR002259">
    <property type="entry name" value="Eqnu_transpt"/>
</dbReference>
<feature type="transmembrane region" description="Helical" evidence="7">
    <location>
        <begin position="91"/>
        <end position="113"/>
    </location>
</feature>
<dbReference type="GeneID" id="30144570"/>
<dbReference type="InterPro" id="IPR036259">
    <property type="entry name" value="MFS_trans_sf"/>
</dbReference>
<accession>A0A1E3QI91</accession>
<reference evidence="9" key="1">
    <citation type="submission" date="2016-05" db="EMBL/GenBank/DDBJ databases">
        <title>Comparative genomics of biotechnologically important yeasts.</title>
        <authorList>
            <consortium name="DOE Joint Genome Institute"/>
            <person name="Riley R."/>
            <person name="Haridas S."/>
            <person name="Wolfe K.H."/>
            <person name="Lopes M.R."/>
            <person name="Hittinger C.T."/>
            <person name="Goker M."/>
            <person name="Salamov A."/>
            <person name="Wisecaver J."/>
            <person name="Long T.M."/>
            <person name="Aerts A.L."/>
            <person name="Barry K."/>
            <person name="Choi C."/>
            <person name="Clum A."/>
            <person name="Coughlan A.Y."/>
            <person name="Deshpande S."/>
            <person name="Douglass A.P."/>
            <person name="Hanson S.J."/>
            <person name="Klenk H.-P."/>
            <person name="Labutti K."/>
            <person name="Lapidus A."/>
            <person name="Lindquist E."/>
            <person name="Lipzen A."/>
            <person name="Meier-Kolthoff J.P."/>
            <person name="Ohm R.A."/>
            <person name="Otillar R.P."/>
            <person name="Pangilinan J."/>
            <person name="Peng Y."/>
            <person name="Rokas A."/>
            <person name="Rosa C.A."/>
            <person name="Scheuner C."/>
            <person name="Sibirny A.A."/>
            <person name="Slot J.C."/>
            <person name="Stielow J.B."/>
            <person name="Sun H."/>
            <person name="Kurtzman C.P."/>
            <person name="Blackwell M."/>
            <person name="Grigoriev I.V."/>
            <person name="Jeffries T.W."/>
        </authorList>
    </citation>
    <scope>NUCLEOTIDE SEQUENCE [LARGE SCALE GENOMIC DNA]</scope>
    <source>
        <strain evidence="9">NRRL Y-12698</strain>
    </source>
</reference>
<keyword evidence="5 7" id="KW-1133">Transmembrane helix</keyword>
<evidence type="ECO:0000256" key="1">
    <source>
        <dbReference type="ARBA" id="ARBA00004141"/>
    </source>
</evidence>
<dbReference type="PRINTS" id="PR01130">
    <property type="entry name" value="DERENTRNSPRT"/>
</dbReference>
<evidence type="ECO:0000256" key="6">
    <source>
        <dbReference type="ARBA" id="ARBA00023136"/>
    </source>
</evidence>
<dbReference type="STRING" id="984486.A0A1E3QI91"/>
<comment type="subcellular location">
    <subcellularLocation>
        <location evidence="1">Membrane</location>
        <topology evidence="1">Multi-pass membrane protein</topology>
    </subcellularLocation>
</comment>
<dbReference type="PANTHER" id="PTHR10332:SF88">
    <property type="entry name" value="EQUILIBRATIVE NUCLEOSIDE TRANSPORTER 1, ISOFORM A"/>
    <property type="match status" value="1"/>
</dbReference>
<name>A0A1E3QI91_9ASCO</name>